<evidence type="ECO:0000256" key="1">
    <source>
        <dbReference type="SAM" id="Phobius"/>
    </source>
</evidence>
<feature type="transmembrane region" description="Helical" evidence="1">
    <location>
        <begin position="95"/>
        <end position="114"/>
    </location>
</feature>
<dbReference type="Proteomes" id="UP000199577">
    <property type="component" value="Unassembled WGS sequence"/>
</dbReference>
<dbReference type="InterPro" id="IPR018580">
    <property type="entry name" value="Uncharacterised_YfhO"/>
</dbReference>
<feature type="transmembrane region" description="Helical" evidence="1">
    <location>
        <begin position="224"/>
        <end position="243"/>
    </location>
</feature>
<reference evidence="2 3" key="1">
    <citation type="submission" date="2016-10" db="EMBL/GenBank/DDBJ databases">
        <authorList>
            <person name="de Groot N.N."/>
        </authorList>
    </citation>
    <scope>NUCLEOTIDE SEQUENCE [LARGE SCALE GENOMIC DNA]</scope>
    <source>
        <strain evidence="2 3">DSM 22900</strain>
    </source>
</reference>
<dbReference type="EMBL" id="FOLL01000015">
    <property type="protein sequence ID" value="SFC57068.1"/>
    <property type="molecule type" value="Genomic_DNA"/>
</dbReference>
<proteinExistence type="predicted"/>
<feature type="transmembrane region" description="Helical" evidence="1">
    <location>
        <begin position="502"/>
        <end position="520"/>
    </location>
</feature>
<feature type="transmembrane region" description="Helical" evidence="1">
    <location>
        <begin position="147"/>
        <end position="165"/>
    </location>
</feature>
<feature type="transmembrane region" description="Helical" evidence="1">
    <location>
        <begin position="364"/>
        <end position="384"/>
    </location>
</feature>
<feature type="transmembrane region" description="Helical" evidence="1">
    <location>
        <begin position="340"/>
        <end position="357"/>
    </location>
</feature>
<sequence length="823" mass="92746">MKTWFNNNSTHFAVIGIFIAICFLYFTPAWQGKVLYQQDVLLAQAGQKEILDIKARDGDMPLWTNSMFSGMPTYQVLMELPCNVGTYIMRGFKAIFPHPIDVVLLYLLGAYLLFSVLKIRPWLAAVGAITFAFSSYNFIYIEAGHATKTYAIAFMAPILAGILLAFRGKYLWGAVILAFFMMLEIRVNHVQVTYYLMLAVLVLCGIELYHAIREKRLLPFGKAIGYQLIAVLIAVAVNASLLWPTYEYSKESIRGQANLPAEGSEKVTSGVSRDYAYHWSQGVGECLTFLIPNAYGGGMSTQLDENSDVAKVLSSRGYAPEAAANFPTYWGEKPSTSGPWYFGAGVVFLFILGLLIVRGRLKWWLAGATALIVLLSFGRHFPLVSDLFFNYFPLYNKMRAVESTLMIATLLIPVLAILAVNELITNGAKINKLDKKVLYVLYGVGGLALLIVLVPDVFLSFKSSNHQLMIQQYAQQLRDNTLANELMSALVKDRAALARADALRSLLFIGLTFALVWLIAKNKLKAQPAIILLGLVTLIDLWGVDKRYLNNDRFVDKLQLNRQFVQEREVDKLILMDKDPNYRVLDLTTNPFADSRTSYFHKSIGGYHAAKLMRYQEVIERQFSTAINEDVLDMLNTRYVITRDNNQNNERIQRRASAAGNAWFVEQVTLVKSNEEEMESINAFDPRKEAFVHEEFKPLLNEKRLGRPTNATIELISYRPDRLVYEYSTPHDALAVFSEIWYDKGWKAYVDGEEQPILRANYLLRAMQLPGGNHKVEFKFEPASYHTGEKIALIASIILVLGIAVAVWVEIKGKSGESGPKKG</sequence>
<dbReference type="PANTHER" id="PTHR38454">
    <property type="entry name" value="INTEGRAL MEMBRANE PROTEIN-RELATED"/>
    <property type="match status" value="1"/>
</dbReference>
<dbReference type="RefSeq" id="WP_090974324.1">
    <property type="nucleotide sequence ID" value="NZ_FOLL01000015.1"/>
</dbReference>
<keyword evidence="1" id="KW-1133">Transmembrane helix</keyword>
<dbReference type="OrthoDB" id="9772884at2"/>
<dbReference type="STRING" id="623281.SAMN05421747_1157"/>
<feature type="transmembrane region" description="Helical" evidence="1">
    <location>
        <begin position="404"/>
        <end position="425"/>
    </location>
</feature>
<feature type="transmembrane region" description="Helical" evidence="1">
    <location>
        <begin position="12"/>
        <end position="30"/>
    </location>
</feature>
<accession>A0A1I1KEA8</accession>
<evidence type="ECO:0000313" key="2">
    <source>
        <dbReference type="EMBL" id="SFC57068.1"/>
    </source>
</evidence>
<organism evidence="2 3">
    <name type="scientific">Parapedobacter composti</name>
    <dbReference type="NCBI Taxonomy" id="623281"/>
    <lineage>
        <taxon>Bacteria</taxon>
        <taxon>Pseudomonadati</taxon>
        <taxon>Bacteroidota</taxon>
        <taxon>Sphingobacteriia</taxon>
        <taxon>Sphingobacteriales</taxon>
        <taxon>Sphingobacteriaceae</taxon>
        <taxon>Parapedobacter</taxon>
    </lineage>
</organism>
<name>A0A1I1KEA8_9SPHI</name>
<dbReference type="Pfam" id="PF09586">
    <property type="entry name" value="YfhO"/>
    <property type="match status" value="1"/>
</dbReference>
<feature type="transmembrane region" description="Helical" evidence="1">
    <location>
        <begin position="193"/>
        <end position="212"/>
    </location>
</feature>
<keyword evidence="1" id="KW-0472">Membrane</keyword>
<feature type="transmembrane region" description="Helical" evidence="1">
    <location>
        <begin position="170"/>
        <end position="187"/>
    </location>
</feature>
<keyword evidence="1" id="KW-0812">Transmembrane</keyword>
<gene>
    <name evidence="2" type="ORF">SAMN05421747_1157</name>
</gene>
<dbReference type="PANTHER" id="PTHR38454:SF1">
    <property type="entry name" value="INTEGRAL MEMBRANE PROTEIN"/>
    <property type="match status" value="1"/>
</dbReference>
<feature type="transmembrane region" description="Helical" evidence="1">
    <location>
        <begin position="437"/>
        <end position="459"/>
    </location>
</feature>
<dbReference type="AlphaFoldDB" id="A0A1I1KEA8"/>
<feature type="transmembrane region" description="Helical" evidence="1">
    <location>
        <begin position="121"/>
        <end position="141"/>
    </location>
</feature>
<keyword evidence="3" id="KW-1185">Reference proteome</keyword>
<protein>
    <submittedName>
        <fullName evidence="2">Membrane protein YfhO</fullName>
    </submittedName>
</protein>
<feature type="transmembrane region" description="Helical" evidence="1">
    <location>
        <begin position="791"/>
        <end position="811"/>
    </location>
</feature>
<evidence type="ECO:0000313" key="3">
    <source>
        <dbReference type="Proteomes" id="UP000199577"/>
    </source>
</evidence>